<accession>A0A1J7I810</accession>
<evidence type="ECO:0008006" key="4">
    <source>
        <dbReference type="Google" id="ProtNLM"/>
    </source>
</evidence>
<feature type="compositionally biased region" description="Low complexity" evidence="1">
    <location>
        <begin position="1"/>
        <end position="11"/>
    </location>
</feature>
<dbReference type="PANTHER" id="PTHR37852:SF1">
    <property type="entry name" value="HIG1 DOMAIN-CONTAINING PROTEIN"/>
    <property type="match status" value="1"/>
</dbReference>
<gene>
    <name evidence="2" type="ORF">CONLIGDRAFT_649112</name>
</gene>
<feature type="region of interest" description="Disordered" evidence="1">
    <location>
        <begin position="1"/>
        <end position="32"/>
    </location>
</feature>
<evidence type="ECO:0000313" key="2">
    <source>
        <dbReference type="EMBL" id="OIW23767.1"/>
    </source>
</evidence>
<dbReference type="EMBL" id="KV875105">
    <property type="protein sequence ID" value="OIW23767.1"/>
    <property type="molecule type" value="Genomic_DNA"/>
</dbReference>
<dbReference type="Proteomes" id="UP000182658">
    <property type="component" value="Unassembled WGS sequence"/>
</dbReference>
<keyword evidence="3" id="KW-1185">Reference proteome</keyword>
<proteinExistence type="predicted"/>
<reference evidence="2 3" key="1">
    <citation type="submission" date="2016-10" db="EMBL/GenBank/DDBJ databases">
        <title>Draft genome sequence of Coniochaeta ligniaria NRRL30616, a lignocellulolytic fungus for bioabatement of inhibitors in plant biomass hydrolysates.</title>
        <authorList>
            <consortium name="DOE Joint Genome Institute"/>
            <person name="Jimenez D.J."/>
            <person name="Hector R.E."/>
            <person name="Riley R."/>
            <person name="Sun H."/>
            <person name="Grigoriev I.V."/>
            <person name="Van Elsas J.D."/>
            <person name="Nichols N.N."/>
        </authorList>
    </citation>
    <scope>NUCLEOTIDE SEQUENCE [LARGE SCALE GENOMIC DNA]</scope>
    <source>
        <strain evidence="2 3">NRRL 30616</strain>
    </source>
</reference>
<dbReference type="PANTHER" id="PTHR37852">
    <property type="entry name" value="YALI0B21208P"/>
    <property type="match status" value="1"/>
</dbReference>
<evidence type="ECO:0000313" key="3">
    <source>
        <dbReference type="Proteomes" id="UP000182658"/>
    </source>
</evidence>
<dbReference type="OrthoDB" id="5584028at2759"/>
<sequence>MASQMASAASARSEDEDSRPTQEQMDELHRTSRLSIPAPLRLPMASGMAFLVGLGLGTTKGSNMAGLRFRAEHAHKLPTTTTGWFLYHKSKNYHVAYGGLREGLRMGTKVCFWTTTMFSIEHMFDISRGQKDFLNTVLACVTVAGGFSVWNRFSLPMAARTTKTALVVGLVYGGLQDLAGAARGRPIGYIEYVKRRFGYKGLEVPERAP</sequence>
<dbReference type="InParanoid" id="A0A1J7I810"/>
<organism evidence="2 3">
    <name type="scientific">Coniochaeta ligniaria NRRL 30616</name>
    <dbReference type="NCBI Taxonomy" id="1408157"/>
    <lineage>
        <taxon>Eukaryota</taxon>
        <taxon>Fungi</taxon>
        <taxon>Dikarya</taxon>
        <taxon>Ascomycota</taxon>
        <taxon>Pezizomycotina</taxon>
        <taxon>Sordariomycetes</taxon>
        <taxon>Sordariomycetidae</taxon>
        <taxon>Coniochaetales</taxon>
        <taxon>Coniochaetaceae</taxon>
        <taxon>Coniochaeta</taxon>
    </lineage>
</organism>
<name>A0A1J7I810_9PEZI</name>
<protein>
    <recommendedName>
        <fullName evidence="4">Tim17-domain-containing protein</fullName>
    </recommendedName>
</protein>
<dbReference type="STRING" id="1408157.A0A1J7I810"/>
<evidence type="ECO:0000256" key="1">
    <source>
        <dbReference type="SAM" id="MobiDB-lite"/>
    </source>
</evidence>
<dbReference type="AlphaFoldDB" id="A0A1J7I810"/>